<protein>
    <submittedName>
        <fullName evidence="5">Pentatricopeptide repeat-containing protein At3g48250, chloroplastic</fullName>
    </submittedName>
</protein>
<dbReference type="RefSeq" id="XP_020110896.1">
    <property type="nucleotide sequence ID" value="XM_020255307.1"/>
</dbReference>
<feature type="repeat" description="PPR" evidence="3">
    <location>
        <begin position="315"/>
        <end position="349"/>
    </location>
</feature>
<evidence type="ECO:0000313" key="5">
    <source>
        <dbReference type="RefSeq" id="XP_020110896.1"/>
    </source>
</evidence>
<feature type="repeat" description="PPR" evidence="3">
    <location>
        <begin position="245"/>
        <end position="279"/>
    </location>
</feature>
<evidence type="ECO:0000256" key="3">
    <source>
        <dbReference type="PROSITE-ProRule" id="PRU00708"/>
    </source>
</evidence>
<feature type="repeat" description="PPR" evidence="3">
    <location>
        <begin position="173"/>
        <end position="207"/>
    </location>
</feature>
<dbReference type="PANTHER" id="PTHR47003:SF2">
    <property type="entry name" value="OS01G0970900 PROTEIN"/>
    <property type="match status" value="1"/>
</dbReference>
<dbReference type="Gene3D" id="1.25.40.10">
    <property type="entry name" value="Tetratricopeptide repeat domain"/>
    <property type="match status" value="3"/>
</dbReference>
<dbReference type="InterPro" id="IPR044578">
    <property type="entry name" value="BIR6-like"/>
</dbReference>
<dbReference type="Pfam" id="PF12854">
    <property type="entry name" value="PPR_1"/>
    <property type="match status" value="1"/>
</dbReference>
<evidence type="ECO:0000313" key="4">
    <source>
        <dbReference type="Proteomes" id="UP000515123"/>
    </source>
</evidence>
<feature type="repeat" description="PPR" evidence="3">
    <location>
        <begin position="386"/>
        <end position="420"/>
    </location>
</feature>
<dbReference type="Pfam" id="PF13041">
    <property type="entry name" value="PPR_2"/>
    <property type="match status" value="1"/>
</dbReference>
<dbReference type="Pfam" id="PF01535">
    <property type="entry name" value="PPR"/>
    <property type="match status" value="2"/>
</dbReference>
<accession>A0A6P5GQG9</accession>
<dbReference type="InterPro" id="IPR011990">
    <property type="entry name" value="TPR-like_helical_dom_sf"/>
</dbReference>
<sequence length="502" mass="56772">MLRILARPDSLPQFWSFLSSMSRSGHSLDHGTFLSLLASFKRANLPSDRSALAQFYSRSALLSASDAALRSTLHLLSSPSDPPSDDHWNDAVESNLNALNPQLSEDFVAKVLRELRNRPLTALGFFRWAGTRPGYAHGTVAYNAMARALGRGESIEQFWSLIEEMKQESRDMDIDTYVKLSRHFQKCWMMKEAVELYERMMDGPYKPAVQDCGILLRHIAMSSAPDLELVYRVVRKYESAGYSLSKAVYDGIHRSLTSNGRFGEAEEIVEKMRSEGFEPDNITYSQLVYGLCKARRFDDAYKVFDEMEAAGCVPDLKTWTVLIQGHCTAGEVDKGLECLARMIEKNCEADADVLDILVKGLCGKSKAEGAYNLFDEMVERARLRPWQATYKHLISELLKVRMLEEALKLLGSMKKQNFPPFADPFPPYIAKFGTIDDARQFLKALTVNNYPSPAAYLNVFKAFFDEGRYSEAQDLLFKCPHHIRKHADISKLFGSIKPENSS</sequence>
<evidence type="ECO:0000256" key="1">
    <source>
        <dbReference type="ARBA" id="ARBA00022737"/>
    </source>
</evidence>
<keyword evidence="1" id="KW-0677">Repeat</keyword>
<name>A0A6P5GQG9_ANACO</name>
<evidence type="ECO:0000256" key="2">
    <source>
        <dbReference type="ARBA" id="ARBA00022946"/>
    </source>
</evidence>
<keyword evidence="4" id="KW-1185">Reference proteome</keyword>
<feature type="repeat" description="PPR" evidence="3">
    <location>
        <begin position="280"/>
        <end position="314"/>
    </location>
</feature>
<reference evidence="4" key="1">
    <citation type="journal article" date="2015" name="Nat. Genet.">
        <title>The pineapple genome and the evolution of CAM photosynthesis.</title>
        <authorList>
            <person name="Ming R."/>
            <person name="VanBuren R."/>
            <person name="Wai C.M."/>
            <person name="Tang H."/>
            <person name="Schatz M.C."/>
            <person name="Bowers J.E."/>
            <person name="Lyons E."/>
            <person name="Wang M.L."/>
            <person name="Chen J."/>
            <person name="Biggers E."/>
            <person name="Zhang J."/>
            <person name="Huang L."/>
            <person name="Zhang L."/>
            <person name="Miao W."/>
            <person name="Zhang J."/>
            <person name="Ye Z."/>
            <person name="Miao C."/>
            <person name="Lin Z."/>
            <person name="Wang H."/>
            <person name="Zhou H."/>
            <person name="Yim W.C."/>
            <person name="Priest H.D."/>
            <person name="Zheng C."/>
            <person name="Woodhouse M."/>
            <person name="Edger P.P."/>
            <person name="Guyot R."/>
            <person name="Guo H.B."/>
            <person name="Guo H."/>
            <person name="Zheng G."/>
            <person name="Singh R."/>
            <person name="Sharma A."/>
            <person name="Min X."/>
            <person name="Zheng Y."/>
            <person name="Lee H."/>
            <person name="Gurtowski J."/>
            <person name="Sedlazeck F.J."/>
            <person name="Harkess A."/>
            <person name="McKain M.R."/>
            <person name="Liao Z."/>
            <person name="Fang J."/>
            <person name="Liu J."/>
            <person name="Zhang X."/>
            <person name="Zhang Q."/>
            <person name="Hu W."/>
            <person name="Qin Y."/>
            <person name="Wang K."/>
            <person name="Chen L.Y."/>
            <person name="Shirley N."/>
            <person name="Lin Y.R."/>
            <person name="Liu L.Y."/>
            <person name="Hernandez A.G."/>
            <person name="Wright C.L."/>
            <person name="Bulone V."/>
            <person name="Tuskan G.A."/>
            <person name="Heath K."/>
            <person name="Zee F."/>
            <person name="Moore P.H."/>
            <person name="Sunkar R."/>
            <person name="Leebens-Mack J.H."/>
            <person name="Mockler T."/>
            <person name="Bennetzen J.L."/>
            <person name="Freeling M."/>
            <person name="Sankoff D."/>
            <person name="Paterson A.H."/>
            <person name="Zhu X."/>
            <person name="Yang X."/>
            <person name="Smith J.A."/>
            <person name="Cushman J.C."/>
            <person name="Paull R.E."/>
            <person name="Yu Q."/>
        </authorList>
    </citation>
    <scope>NUCLEOTIDE SEQUENCE [LARGE SCALE GENOMIC DNA]</scope>
    <source>
        <strain evidence="4">cv. F153</strain>
    </source>
</reference>
<keyword evidence="2" id="KW-0809">Transit peptide</keyword>
<dbReference type="InterPro" id="IPR002885">
    <property type="entry name" value="PPR_rpt"/>
</dbReference>
<dbReference type="PANTHER" id="PTHR47003">
    <property type="entry name" value="OS01G0970900 PROTEIN"/>
    <property type="match status" value="1"/>
</dbReference>
<organism evidence="4 5">
    <name type="scientific">Ananas comosus</name>
    <name type="common">Pineapple</name>
    <name type="synonym">Ananas ananas</name>
    <dbReference type="NCBI Taxonomy" id="4615"/>
    <lineage>
        <taxon>Eukaryota</taxon>
        <taxon>Viridiplantae</taxon>
        <taxon>Streptophyta</taxon>
        <taxon>Embryophyta</taxon>
        <taxon>Tracheophyta</taxon>
        <taxon>Spermatophyta</taxon>
        <taxon>Magnoliopsida</taxon>
        <taxon>Liliopsida</taxon>
        <taxon>Poales</taxon>
        <taxon>Bromeliaceae</taxon>
        <taxon>Bromelioideae</taxon>
        <taxon>Ananas</taxon>
    </lineage>
</organism>
<dbReference type="Proteomes" id="UP000515123">
    <property type="component" value="Linkage group 20"/>
</dbReference>
<reference evidence="5" key="2">
    <citation type="submission" date="2025-08" db="UniProtKB">
        <authorList>
            <consortium name="RefSeq"/>
        </authorList>
    </citation>
    <scope>IDENTIFICATION</scope>
    <source>
        <tissue evidence="5">Leaf</tissue>
    </source>
</reference>
<dbReference type="AlphaFoldDB" id="A0A6P5GQG9"/>
<dbReference type="PROSITE" id="PS51375">
    <property type="entry name" value="PPR"/>
    <property type="match status" value="5"/>
</dbReference>
<dbReference type="NCBIfam" id="TIGR00756">
    <property type="entry name" value="PPR"/>
    <property type="match status" value="4"/>
</dbReference>
<proteinExistence type="predicted"/>
<gene>
    <name evidence="5" type="primary">LOC109725906</name>
</gene>
<dbReference type="GeneID" id="109725906"/>
<dbReference type="GO" id="GO:0008380">
    <property type="term" value="P:RNA splicing"/>
    <property type="evidence" value="ECO:0007669"/>
    <property type="project" value="InterPro"/>
</dbReference>
<dbReference type="OrthoDB" id="185373at2759"/>